<dbReference type="InterPro" id="IPR031061">
    <property type="entry name" value="HMGB_plant"/>
</dbReference>
<dbReference type="PROSITE" id="PS50118">
    <property type="entry name" value="HMG_BOX_2"/>
    <property type="match status" value="1"/>
</dbReference>
<dbReference type="GO" id="GO:0006325">
    <property type="term" value="P:chromatin organization"/>
    <property type="evidence" value="ECO:0007669"/>
    <property type="project" value="UniProtKB-ARBA"/>
</dbReference>
<dbReference type="GO" id="GO:0003682">
    <property type="term" value="F:chromatin binding"/>
    <property type="evidence" value="ECO:0007669"/>
    <property type="project" value="UniProtKB-ARBA"/>
</dbReference>
<dbReference type="SUPFAM" id="SSF47095">
    <property type="entry name" value="HMG-box"/>
    <property type="match status" value="1"/>
</dbReference>
<protein>
    <recommendedName>
        <fullName evidence="7">HMG box domain-containing protein</fullName>
    </recommendedName>
</protein>
<evidence type="ECO:0000256" key="3">
    <source>
        <dbReference type="ARBA" id="ARBA00023125"/>
    </source>
</evidence>
<feature type="region of interest" description="Disordered" evidence="6">
    <location>
        <begin position="1"/>
        <end position="37"/>
    </location>
</feature>
<dbReference type="GO" id="GO:0030527">
    <property type="term" value="F:structural constituent of chromatin"/>
    <property type="evidence" value="ECO:0007669"/>
    <property type="project" value="UniProtKB-ARBA"/>
</dbReference>
<dbReference type="EMBL" id="NQVE01000215">
    <property type="protein sequence ID" value="RAL37820.1"/>
    <property type="molecule type" value="Genomic_DNA"/>
</dbReference>
<dbReference type="PANTHER" id="PTHR46261">
    <property type="entry name" value="HIGH MOBILITY GROUP B PROTEIN 4-RELATED"/>
    <property type="match status" value="1"/>
</dbReference>
<accession>A0A328CYT0</accession>
<feature type="region of interest" description="Disordered" evidence="6">
    <location>
        <begin position="100"/>
        <end position="134"/>
    </location>
</feature>
<evidence type="ECO:0000256" key="5">
    <source>
        <dbReference type="PROSITE-ProRule" id="PRU00267"/>
    </source>
</evidence>
<dbReference type="Proteomes" id="UP000249390">
    <property type="component" value="Unassembled WGS sequence"/>
</dbReference>
<dbReference type="GO" id="GO:0003677">
    <property type="term" value="F:DNA binding"/>
    <property type="evidence" value="ECO:0007669"/>
    <property type="project" value="UniProtKB-UniRule"/>
</dbReference>
<comment type="caution">
    <text evidence="8">The sequence shown here is derived from an EMBL/GenBank/DDBJ whole genome shotgun (WGS) entry which is preliminary data.</text>
</comment>
<dbReference type="AlphaFoldDB" id="A0A328CYT0"/>
<feature type="domain" description="HMG box" evidence="7">
    <location>
        <begin position="33"/>
        <end position="102"/>
    </location>
</feature>
<keyword evidence="9" id="KW-1185">Reference proteome</keyword>
<dbReference type="GO" id="GO:0000785">
    <property type="term" value="C:chromatin"/>
    <property type="evidence" value="ECO:0007669"/>
    <property type="project" value="UniProtKB-ARBA"/>
</dbReference>
<name>A0A328CYT0_9ASTE</name>
<sequence length="152" mass="16954">MKGGKAKASSRNADRMFSVKNPKGKNGKDSNKPKRPPSAFFVFMEQFRTDFKRKHPNNKLVAVVGKAGGMKWNSMSEEDKAPFVAEADKRKKEYDKALQAYNKKMEGGGDGDESDKSKSEMNEEDSESSGEWMSMFDARSTRCIIVKGGLLV</sequence>
<dbReference type="PANTHER" id="PTHR46261:SF18">
    <property type="entry name" value="DNA-BINDING PROTEIN MNB1B"/>
    <property type="match status" value="1"/>
</dbReference>
<evidence type="ECO:0000256" key="2">
    <source>
        <dbReference type="ARBA" id="ARBA00008774"/>
    </source>
</evidence>
<dbReference type="CDD" id="cd22005">
    <property type="entry name" value="HMG-box_AtHMGB1-like"/>
    <property type="match status" value="1"/>
</dbReference>
<evidence type="ECO:0000313" key="8">
    <source>
        <dbReference type="EMBL" id="RAL37820.1"/>
    </source>
</evidence>
<feature type="DNA-binding region" description="HMG box" evidence="5">
    <location>
        <begin position="33"/>
        <end position="102"/>
    </location>
</feature>
<evidence type="ECO:0000256" key="4">
    <source>
        <dbReference type="ARBA" id="ARBA00023242"/>
    </source>
</evidence>
<keyword evidence="3 5" id="KW-0238">DNA-binding</keyword>
<dbReference type="Gene3D" id="1.10.30.10">
    <property type="entry name" value="High mobility group box domain"/>
    <property type="match status" value="1"/>
</dbReference>
<proteinExistence type="inferred from homology"/>
<evidence type="ECO:0000313" key="9">
    <source>
        <dbReference type="Proteomes" id="UP000249390"/>
    </source>
</evidence>
<dbReference type="GO" id="GO:0005634">
    <property type="term" value="C:nucleus"/>
    <property type="evidence" value="ECO:0007669"/>
    <property type="project" value="UniProtKB-SubCell"/>
</dbReference>
<evidence type="ECO:0000256" key="6">
    <source>
        <dbReference type="SAM" id="MobiDB-lite"/>
    </source>
</evidence>
<evidence type="ECO:0000259" key="7">
    <source>
        <dbReference type="PROSITE" id="PS50118"/>
    </source>
</evidence>
<dbReference type="SMART" id="SM00398">
    <property type="entry name" value="HMG"/>
    <property type="match status" value="1"/>
</dbReference>
<keyword evidence="4 5" id="KW-0539">Nucleus</keyword>
<gene>
    <name evidence="8" type="ORF">DM860_000514</name>
</gene>
<organism evidence="8 9">
    <name type="scientific">Cuscuta australis</name>
    <dbReference type="NCBI Taxonomy" id="267555"/>
    <lineage>
        <taxon>Eukaryota</taxon>
        <taxon>Viridiplantae</taxon>
        <taxon>Streptophyta</taxon>
        <taxon>Embryophyta</taxon>
        <taxon>Tracheophyta</taxon>
        <taxon>Spermatophyta</taxon>
        <taxon>Magnoliopsida</taxon>
        <taxon>eudicotyledons</taxon>
        <taxon>Gunneridae</taxon>
        <taxon>Pentapetalae</taxon>
        <taxon>asterids</taxon>
        <taxon>lamiids</taxon>
        <taxon>Solanales</taxon>
        <taxon>Convolvulaceae</taxon>
        <taxon>Cuscuteae</taxon>
        <taxon>Cuscuta</taxon>
        <taxon>Cuscuta subgen. Grammica</taxon>
        <taxon>Cuscuta sect. Cleistogrammica</taxon>
    </lineage>
</organism>
<dbReference type="InterPro" id="IPR036910">
    <property type="entry name" value="HMG_box_dom_sf"/>
</dbReference>
<comment type="similarity">
    <text evidence="2">Belongs to the HMGB family.</text>
</comment>
<reference evidence="8 9" key="1">
    <citation type="submission" date="2018-06" db="EMBL/GenBank/DDBJ databases">
        <title>The Genome of Cuscuta australis (Dodder) Provides Insight into the Evolution of Plant Parasitism.</title>
        <authorList>
            <person name="Liu H."/>
        </authorList>
    </citation>
    <scope>NUCLEOTIDE SEQUENCE [LARGE SCALE GENOMIC DNA]</scope>
    <source>
        <strain evidence="9">cv. Yunnan</strain>
        <tissue evidence="8">Vines</tissue>
    </source>
</reference>
<evidence type="ECO:0000256" key="1">
    <source>
        <dbReference type="ARBA" id="ARBA00004123"/>
    </source>
</evidence>
<dbReference type="Pfam" id="PF00505">
    <property type="entry name" value="HMG_box"/>
    <property type="match status" value="1"/>
</dbReference>
<comment type="subcellular location">
    <subcellularLocation>
        <location evidence="1">Nucleus</location>
    </subcellularLocation>
</comment>
<dbReference type="InterPro" id="IPR009071">
    <property type="entry name" value="HMG_box_dom"/>
</dbReference>